<dbReference type="InterPro" id="IPR050679">
    <property type="entry name" value="Bact_HTH_transcr_reg"/>
</dbReference>
<dbReference type="SUPFAM" id="SSF46785">
    <property type="entry name" value="Winged helix' DNA-binding domain"/>
    <property type="match status" value="1"/>
</dbReference>
<dbReference type="AlphaFoldDB" id="A0A1I5TSA0"/>
<evidence type="ECO:0000256" key="2">
    <source>
        <dbReference type="ARBA" id="ARBA00023125"/>
    </source>
</evidence>
<name>A0A1I5TSA0_9ACTN</name>
<dbReference type="PANTHER" id="PTHR44846:SF1">
    <property type="entry name" value="MANNOSYL-D-GLYCERATE TRANSPORT_METABOLISM SYSTEM REPRESSOR MNGR-RELATED"/>
    <property type="match status" value="1"/>
</dbReference>
<dbReference type="PRINTS" id="PR00035">
    <property type="entry name" value="HTHGNTR"/>
</dbReference>
<evidence type="ECO:0000313" key="7">
    <source>
        <dbReference type="Proteomes" id="UP000198857"/>
    </source>
</evidence>
<evidence type="ECO:0000256" key="1">
    <source>
        <dbReference type="ARBA" id="ARBA00023015"/>
    </source>
</evidence>
<gene>
    <name evidence="6" type="ORF">SAMN05660464_4488</name>
</gene>
<dbReference type="STRING" id="1523247.SAMN05660464_4488"/>
<keyword evidence="1" id="KW-0805">Transcription regulation</keyword>
<dbReference type="PANTHER" id="PTHR44846">
    <property type="entry name" value="MANNOSYL-D-GLYCERATE TRANSPORT/METABOLISM SYSTEM REPRESSOR MNGR-RELATED"/>
    <property type="match status" value="1"/>
</dbReference>
<keyword evidence="2" id="KW-0238">DNA-binding</keyword>
<dbReference type="GO" id="GO:0045892">
    <property type="term" value="P:negative regulation of DNA-templated transcription"/>
    <property type="evidence" value="ECO:0007669"/>
    <property type="project" value="TreeGrafter"/>
</dbReference>
<evidence type="ECO:0000256" key="3">
    <source>
        <dbReference type="ARBA" id="ARBA00023163"/>
    </source>
</evidence>
<dbReference type="Gene3D" id="3.40.1410.10">
    <property type="entry name" value="Chorismate lyase-like"/>
    <property type="match status" value="1"/>
</dbReference>
<accession>A0A1I5TSA0</accession>
<reference evidence="7" key="1">
    <citation type="submission" date="2016-10" db="EMBL/GenBank/DDBJ databases">
        <authorList>
            <person name="Varghese N."/>
            <person name="Submissions S."/>
        </authorList>
    </citation>
    <scope>NUCLEOTIDE SEQUENCE [LARGE SCALE GENOMIC DNA]</scope>
    <source>
        <strain evidence="7">DSM 44208</strain>
    </source>
</reference>
<dbReference type="InterPro" id="IPR000524">
    <property type="entry name" value="Tscrpt_reg_HTH_GntR"/>
</dbReference>
<dbReference type="OrthoDB" id="3192286at2"/>
<dbReference type="InterPro" id="IPR036390">
    <property type="entry name" value="WH_DNA-bd_sf"/>
</dbReference>
<dbReference type="RefSeq" id="WP_091115050.1">
    <property type="nucleotide sequence ID" value="NZ_FOWQ01000009.1"/>
</dbReference>
<evidence type="ECO:0000256" key="4">
    <source>
        <dbReference type="SAM" id="MobiDB-lite"/>
    </source>
</evidence>
<dbReference type="Gene3D" id="1.10.10.10">
    <property type="entry name" value="Winged helix-like DNA-binding domain superfamily/Winged helix DNA-binding domain"/>
    <property type="match status" value="1"/>
</dbReference>
<sequence>MPGLDRAAGRPLHVQVADALRAQIRDHRLPPGSALDSEVALQERFGVARSVVRQALSTLVAEGLVERSRGRGSIVAPARQHHRLVQRASGLYAQMAAEGLAVTTEVLSLTEEPAAAQDRWLGGDRVLRLERLRRVDGRPLARIRTALPLPRCAGLTAEELTDASLHEVLTRRFGARPTGGRRQVRAVAADTDLARELETRPGAPLLLLEGQTQDQDGRPLELFATWHRAEDIAFDVDLEAEPPSLPSPPVSSPPDRDGLRAAAEQAQHLADRLRELADRAG</sequence>
<dbReference type="InterPro" id="IPR011663">
    <property type="entry name" value="UTRA"/>
</dbReference>
<dbReference type="PROSITE" id="PS50949">
    <property type="entry name" value="HTH_GNTR"/>
    <property type="match status" value="1"/>
</dbReference>
<dbReference type="Pfam" id="PF00392">
    <property type="entry name" value="GntR"/>
    <property type="match status" value="1"/>
</dbReference>
<keyword evidence="3" id="KW-0804">Transcription</keyword>
<dbReference type="SMART" id="SM00866">
    <property type="entry name" value="UTRA"/>
    <property type="match status" value="1"/>
</dbReference>
<dbReference type="InterPro" id="IPR036388">
    <property type="entry name" value="WH-like_DNA-bd_sf"/>
</dbReference>
<proteinExistence type="predicted"/>
<dbReference type="SUPFAM" id="SSF64288">
    <property type="entry name" value="Chorismate lyase-like"/>
    <property type="match status" value="1"/>
</dbReference>
<protein>
    <submittedName>
        <fullName evidence="6">GntR family transcriptional regulator</fullName>
    </submittedName>
</protein>
<dbReference type="Pfam" id="PF07702">
    <property type="entry name" value="UTRA"/>
    <property type="match status" value="1"/>
</dbReference>
<feature type="compositionally biased region" description="Pro residues" evidence="4">
    <location>
        <begin position="243"/>
        <end position="252"/>
    </location>
</feature>
<dbReference type="InterPro" id="IPR028978">
    <property type="entry name" value="Chorismate_lyase_/UTRA_dom_sf"/>
</dbReference>
<organism evidence="6 7">
    <name type="scientific">Geodermatophilus dictyosporus</name>
    <dbReference type="NCBI Taxonomy" id="1523247"/>
    <lineage>
        <taxon>Bacteria</taxon>
        <taxon>Bacillati</taxon>
        <taxon>Actinomycetota</taxon>
        <taxon>Actinomycetes</taxon>
        <taxon>Geodermatophilales</taxon>
        <taxon>Geodermatophilaceae</taxon>
        <taxon>Geodermatophilus</taxon>
    </lineage>
</organism>
<dbReference type="CDD" id="cd07377">
    <property type="entry name" value="WHTH_GntR"/>
    <property type="match status" value="1"/>
</dbReference>
<dbReference type="SMART" id="SM00345">
    <property type="entry name" value="HTH_GNTR"/>
    <property type="match status" value="1"/>
</dbReference>
<dbReference type="GO" id="GO:0003700">
    <property type="term" value="F:DNA-binding transcription factor activity"/>
    <property type="evidence" value="ECO:0007669"/>
    <property type="project" value="InterPro"/>
</dbReference>
<dbReference type="EMBL" id="FOWQ01000009">
    <property type="protein sequence ID" value="SFP85940.1"/>
    <property type="molecule type" value="Genomic_DNA"/>
</dbReference>
<evidence type="ECO:0000313" key="6">
    <source>
        <dbReference type="EMBL" id="SFP85940.1"/>
    </source>
</evidence>
<feature type="domain" description="HTH gntR-type" evidence="5">
    <location>
        <begin position="10"/>
        <end position="78"/>
    </location>
</feature>
<evidence type="ECO:0000259" key="5">
    <source>
        <dbReference type="PROSITE" id="PS50949"/>
    </source>
</evidence>
<dbReference type="Proteomes" id="UP000198857">
    <property type="component" value="Unassembled WGS sequence"/>
</dbReference>
<keyword evidence="7" id="KW-1185">Reference proteome</keyword>
<dbReference type="GO" id="GO:0003677">
    <property type="term" value="F:DNA binding"/>
    <property type="evidence" value="ECO:0007669"/>
    <property type="project" value="UniProtKB-KW"/>
</dbReference>
<feature type="region of interest" description="Disordered" evidence="4">
    <location>
        <begin position="239"/>
        <end position="266"/>
    </location>
</feature>